<sequence>MLAESLLPCLCGHVHVEGLATRLLLAWRPVLLKAAAGWWCIWNSWEAGGMIPLSQLPETPFTCPWLSETFPKKDRRSSDQYSIVLLVGNYLVKSLLERISRKLPKIMQQEYGPVTTASDFKT</sequence>
<keyword evidence="2" id="KW-1185">Reference proteome</keyword>
<comment type="caution">
    <text evidence="1">The sequence shown here is derived from an EMBL/GenBank/DDBJ whole genome shotgun (WGS) entry which is preliminary data.</text>
</comment>
<dbReference type="EMBL" id="JACAGB010000009">
    <property type="protein sequence ID" value="KAF6343043.1"/>
    <property type="molecule type" value="Genomic_DNA"/>
</dbReference>
<dbReference type="AlphaFoldDB" id="A0A7J7X036"/>
<evidence type="ECO:0000313" key="2">
    <source>
        <dbReference type="Proteomes" id="UP000558488"/>
    </source>
</evidence>
<gene>
    <name evidence="1" type="ORF">mPipKuh1_010763</name>
</gene>
<reference evidence="1 2" key="1">
    <citation type="journal article" date="2020" name="Nature">
        <title>Six reference-quality genomes reveal evolution of bat adaptations.</title>
        <authorList>
            <person name="Jebb D."/>
            <person name="Huang Z."/>
            <person name="Pippel M."/>
            <person name="Hughes G.M."/>
            <person name="Lavrichenko K."/>
            <person name="Devanna P."/>
            <person name="Winkler S."/>
            <person name="Jermiin L.S."/>
            <person name="Skirmuntt E.C."/>
            <person name="Katzourakis A."/>
            <person name="Burkitt-Gray L."/>
            <person name="Ray D.A."/>
            <person name="Sullivan K.A.M."/>
            <person name="Roscito J.G."/>
            <person name="Kirilenko B.M."/>
            <person name="Davalos L.M."/>
            <person name="Corthals A.P."/>
            <person name="Power M.L."/>
            <person name="Jones G."/>
            <person name="Ransome R.D."/>
            <person name="Dechmann D.K.N."/>
            <person name="Locatelli A.G."/>
            <person name="Puechmaille S.J."/>
            <person name="Fedrigo O."/>
            <person name="Jarvis E.D."/>
            <person name="Hiller M."/>
            <person name="Vernes S.C."/>
            <person name="Myers E.W."/>
            <person name="Teeling E.C."/>
        </authorList>
    </citation>
    <scope>NUCLEOTIDE SEQUENCE [LARGE SCALE GENOMIC DNA]</scope>
    <source>
        <strain evidence="1">MPipKuh1</strain>
        <tissue evidence="1">Flight muscle</tissue>
    </source>
</reference>
<name>A0A7J7X036_PIPKU</name>
<proteinExistence type="predicted"/>
<accession>A0A7J7X036</accession>
<protein>
    <submittedName>
        <fullName evidence="1">Uncharacterized protein</fullName>
    </submittedName>
</protein>
<evidence type="ECO:0000313" key="1">
    <source>
        <dbReference type="EMBL" id="KAF6343043.1"/>
    </source>
</evidence>
<dbReference type="Proteomes" id="UP000558488">
    <property type="component" value="Unassembled WGS sequence"/>
</dbReference>
<organism evidence="1 2">
    <name type="scientific">Pipistrellus kuhlii</name>
    <name type="common">Kuhl's pipistrelle</name>
    <dbReference type="NCBI Taxonomy" id="59472"/>
    <lineage>
        <taxon>Eukaryota</taxon>
        <taxon>Metazoa</taxon>
        <taxon>Chordata</taxon>
        <taxon>Craniata</taxon>
        <taxon>Vertebrata</taxon>
        <taxon>Euteleostomi</taxon>
        <taxon>Mammalia</taxon>
        <taxon>Eutheria</taxon>
        <taxon>Laurasiatheria</taxon>
        <taxon>Chiroptera</taxon>
        <taxon>Yangochiroptera</taxon>
        <taxon>Vespertilionidae</taxon>
        <taxon>Pipistrellus</taxon>
    </lineage>
</organism>